<dbReference type="AlphaFoldDB" id="A0A380MJ21"/>
<feature type="chain" id="PRO_5016962322" evidence="6">
    <location>
        <begin position="20"/>
        <end position="295"/>
    </location>
</feature>
<evidence type="ECO:0000256" key="1">
    <source>
        <dbReference type="ARBA" id="ARBA00004196"/>
    </source>
</evidence>
<protein>
    <submittedName>
        <fullName evidence="8">Uncharacterized ABC transporter solute-binding protein yclQ</fullName>
    </submittedName>
</protein>
<dbReference type="InterPro" id="IPR033870">
    <property type="entry name" value="FatB"/>
</dbReference>
<dbReference type="PANTHER" id="PTHR30532">
    <property type="entry name" value="IRON III DICITRATE-BINDING PERIPLASMIC PROTEIN"/>
    <property type="match status" value="1"/>
</dbReference>
<name>A0A380MJ21_9GAMM</name>
<dbReference type="PANTHER" id="PTHR30532:SF28">
    <property type="entry name" value="PETROBACTIN-BINDING PROTEIN YCLQ"/>
    <property type="match status" value="1"/>
</dbReference>
<accession>A0A380MJ21</accession>
<organism evidence="8 9">
    <name type="scientific">Suttonella indologenes</name>
    <dbReference type="NCBI Taxonomy" id="13276"/>
    <lineage>
        <taxon>Bacteria</taxon>
        <taxon>Pseudomonadati</taxon>
        <taxon>Pseudomonadota</taxon>
        <taxon>Gammaproteobacteria</taxon>
        <taxon>Cardiobacteriales</taxon>
        <taxon>Cardiobacteriaceae</taxon>
        <taxon>Suttonella</taxon>
    </lineage>
</organism>
<reference evidence="8 9" key="1">
    <citation type="submission" date="2018-06" db="EMBL/GenBank/DDBJ databases">
        <authorList>
            <consortium name="Pathogen Informatics"/>
            <person name="Doyle S."/>
        </authorList>
    </citation>
    <scope>NUCLEOTIDE SEQUENCE [LARGE SCALE GENOMIC DNA]</scope>
    <source>
        <strain evidence="8 9">NCTC10717</strain>
    </source>
</reference>
<evidence type="ECO:0000256" key="6">
    <source>
        <dbReference type="SAM" id="SignalP"/>
    </source>
</evidence>
<comment type="similarity">
    <text evidence="2">Belongs to the bacterial solute-binding protein 8 family.</text>
</comment>
<keyword evidence="4" id="KW-0406">Ion transport</keyword>
<evidence type="ECO:0000313" key="8">
    <source>
        <dbReference type="EMBL" id="SUO92404.1"/>
    </source>
</evidence>
<evidence type="ECO:0000256" key="2">
    <source>
        <dbReference type="ARBA" id="ARBA00008814"/>
    </source>
</evidence>
<dbReference type="SUPFAM" id="SSF53807">
    <property type="entry name" value="Helical backbone' metal receptor"/>
    <property type="match status" value="1"/>
</dbReference>
<feature type="signal peptide" evidence="6">
    <location>
        <begin position="1"/>
        <end position="19"/>
    </location>
</feature>
<evidence type="ECO:0000259" key="7">
    <source>
        <dbReference type="PROSITE" id="PS50983"/>
    </source>
</evidence>
<dbReference type="RefSeq" id="WP_115217820.1">
    <property type="nucleotide sequence ID" value="NZ_UHIA01000003.1"/>
</dbReference>
<dbReference type="EMBL" id="UHIA01000003">
    <property type="protein sequence ID" value="SUO92404.1"/>
    <property type="molecule type" value="Genomic_DNA"/>
</dbReference>
<gene>
    <name evidence="8" type="primary">yclQ</name>
    <name evidence="8" type="ORF">NCTC10717_00532</name>
</gene>
<keyword evidence="3" id="KW-0813">Transport</keyword>
<dbReference type="CDD" id="cd01140">
    <property type="entry name" value="FatB"/>
    <property type="match status" value="1"/>
</dbReference>
<evidence type="ECO:0000313" key="9">
    <source>
        <dbReference type="Proteomes" id="UP000254575"/>
    </source>
</evidence>
<dbReference type="InterPro" id="IPR002491">
    <property type="entry name" value="ABC_transptr_periplasmic_BD"/>
</dbReference>
<sequence length="295" mass="31850">MLRKSLAAVILAAAIPSFALPVHTARGDVEISEMPKVIAAYDPGIIDTLTALGVKVDAMPDMKEDTLKDAKTVGTLFEPDLEALAAVKPDLIFVGVRSAKKFDDVSRVAPTVDLTLDNKNAYEQAIARMQNLGELFGKQEEAQALTEKLHALRDETKALAKGQGKVLAVLVNGPKLSIYGKDSRIGWIEPTLGLELLDKVKTTEGHGNPISFEYIAENNPDWIFVIDRAAAIGAQDLEPAQKVLDTPLVKNTNAGKNDRIVYLNPRNIYISVGGISALEQSLTEIRDALKAKGGK</sequence>
<comment type="subcellular location">
    <subcellularLocation>
        <location evidence="1">Cell envelope</location>
    </subcellularLocation>
</comment>
<dbReference type="GO" id="GO:1901678">
    <property type="term" value="P:iron coordination entity transport"/>
    <property type="evidence" value="ECO:0007669"/>
    <property type="project" value="UniProtKB-ARBA"/>
</dbReference>
<evidence type="ECO:0000256" key="5">
    <source>
        <dbReference type="ARBA" id="ARBA00022729"/>
    </source>
</evidence>
<feature type="domain" description="Fe/B12 periplasmic-binding" evidence="7">
    <location>
        <begin position="37"/>
        <end position="293"/>
    </location>
</feature>
<dbReference type="GO" id="GO:0030288">
    <property type="term" value="C:outer membrane-bounded periplasmic space"/>
    <property type="evidence" value="ECO:0007669"/>
    <property type="project" value="TreeGrafter"/>
</dbReference>
<keyword evidence="4" id="KW-0410">Iron transport</keyword>
<dbReference type="InterPro" id="IPR051313">
    <property type="entry name" value="Bact_iron-sidero_bind"/>
</dbReference>
<dbReference type="PROSITE" id="PS50983">
    <property type="entry name" value="FE_B12_PBP"/>
    <property type="match status" value="1"/>
</dbReference>
<proteinExistence type="inferred from homology"/>
<dbReference type="OrthoDB" id="63946at2"/>
<keyword evidence="5 6" id="KW-0732">Signal</keyword>
<dbReference type="Gene3D" id="3.40.50.1980">
    <property type="entry name" value="Nitrogenase molybdenum iron protein domain"/>
    <property type="match status" value="2"/>
</dbReference>
<keyword evidence="4" id="KW-0408">Iron</keyword>
<dbReference type="Proteomes" id="UP000254575">
    <property type="component" value="Unassembled WGS sequence"/>
</dbReference>
<evidence type="ECO:0000256" key="3">
    <source>
        <dbReference type="ARBA" id="ARBA00022448"/>
    </source>
</evidence>
<dbReference type="Pfam" id="PF01497">
    <property type="entry name" value="Peripla_BP_2"/>
    <property type="match status" value="1"/>
</dbReference>
<evidence type="ECO:0000256" key="4">
    <source>
        <dbReference type="ARBA" id="ARBA00022496"/>
    </source>
</evidence>
<keyword evidence="9" id="KW-1185">Reference proteome</keyword>